<name>A0A645JCA9_9ZZZZ</name>
<gene>
    <name evidence="1" type="ORF">SDC9_208810</name>
</gene>
<organism evidence="1">
    <name type="scientific">bioreactor metagenome</name>
    <dbReference type="NCBI Taxonomy" id="1076179"/>
    <lineage>
        <taxon>unclassified sequences</taxon>
        <taxon>metagenomes</taxon>
        <taxon>ecological metagenomes</taxon>
    </lineage>
</organism>
<proteinExistence type="predicted"/>
<accession>A0A645JCA9</accession>
<dbReference type="AlphaFoldDB" id="A0A645JCA9"/>
<reference evidence="1" key="1">
    <citation type="submission" date="2019-08" db="EMBL/GenBank/DDBJ databases">
        <authorList>
            <person name="Kucharzyk K."/>
            <person name="Murdoch R.W."/>
            <person name="Higgins S."/>
            <person name="Loffler F."/>
        </authorList>
    </citation>
    <scope>NUCLEOTIDE SEQUENCE</scope>
</reference>
<sequence>MTMETITKTVVEKFGIPVNSIDKHTEIERIIRAYVEYLSEEGLINLSIKEGFIKYTKVVIDN</sequence>
<dbReference type="EMBL" id="VSSQ01137184">
    <property type="protein sequence ID" value="MPN61076.1"/>
    <property type="molecule type" value="Genomic_DNA"/>
</dbReference>
<evidence type="ECO:0000313" key="1">
    <source>
        <dbReference type="EMBL" id="MPN61076.1"/>
    </source>
</evidence>
<protein>
    <submittedName>
        <fullName evidence="1">Uncharacterized protein</fullName>
    </submittedName>
</protein>
<comment type="caution">
    <text evidence="1">The sequence shown here is derived from an EMBL/GenBank/DDBJ whole genome shotgun (WGS) entry which is preliminary data.</text>
</comment>